<comment type="similarity">
    <text evidence="4">Belongs to the DegT/DnrJ/EryC1 family.</text>
</comment>
<gene>
    <name evidence="5" type="ORF">Aau02nite_70480</name>
</gene>
<dbReference type="Gene3D" id="3.40.640.10">
    <property type="entry name" value="Type I PLP-dependent aspartate aminotransferase-like (Major domain)"/>
    <property type="match status" value="1"/>
</dbReference>
<dbReference type="RefSeq" id="WP_212992911.1">
    <property type="nucleotide sequence ID" value="NZ_BAABEA010000023.1"/>
</dbReference>
<evidence type="ECO:0000256" key="1">
    <source>
        <dbReference type="ARBA" id="ARBA00001933"/>
    </source>
</evidence>
<sequence>MSVWMPLSRPTLGPQEERNVADALSSGWISGTGPYVERFEAAVSAHVGRGHTVAVSSGTTALELVLAALGVGPGDEVIVPALTFAAPAAAVCTVGATPVLCDVSSTDWTLDPAAAAALVTARTSAVIAVDLLGHPADYSRLASLGVPVIEDAAQAHGAVLAGRPAGSFGDISIFSFHANKAVTTGEGGGVCTDDTELADRVRLLGNHGMTAERPYWHEVAGRNARMTNLTAALGLAQAERWGELVAGRMRADARYGIGLAPLGLGTRPVRVGASPSCWLHTVVTDPGTRDLLVSALRRASIDARAVWPALTELPRYRGFAPHTCPVAEQVSRSCAWLPTWSDITDEEIATVLAEVATGVEELRLSARDL</sequence>
<dbReference type="Proteomes" id="UP000681340">
    <property type="component" value="Unassembled WGS sequence"/>
</dbReference>
<evidence type="ECO:0000313" key="5">
    <source>
        <dbReference type="EMBL" id="GIM76363.1"/>
    </source>
</evidence>
<dbReference type="InterPro" id="IPR015421">
    <property type="entry name" value="PyrdxlP-dep_Trfase_major"/>
</dbReference>
<dbReference type="PANTHER" id="PTHR30244:SF34">
    <property type="entry name" value="DTDP-4-AMINO-4,6-DIDEOXYGALACTOSE TRANSAMINASE"/>
    <property type="match status" value="1"/>
</dbReference>
<organism evidence="5 6">
    <name type="scientific">Actinoplanes auranticolor</name>
    <dbReference type="NCBI Taxonomy" id="47988"/>
    <lineage>
        <taxon>Bacteria</taxon>
        <taxon>Bacillati</taxon>
        <taxon>Actinomycetota</taxon>
        <taxon>Actinomycetes</taxon>
        <taxon>Micromonosporales</taxon>
        <taxon>Micromonosporaceae</taxon>
        <taxon>Actinoplanes</taxon>
    </lineage>
</organism>
<dbReference type="Gene3D" id="3.90.1150.10">
    <property type="entry name" value="Aspartate Aminotransferase, domain 1"/>
    <property type="match status" value="1"/>
</dbReference>
<keyword evidence="5" id="KW-0808">Transferase</keyword>
<dbReference type="Pfam" id="PF01041">
    <property type="entry name" value="DegT_DnrJ_EryC1"/>
    <property type="match status" value="1"/>
</dbReference>
<keyword evidence="3 4" id="KW-0663">Pyridoxal phosphate</keyword>
<evidence type="ECO:0000256" key="2">
    <source>
        <dbReference type="PIRSR" id="PIRSR000390-1"/>
    </source>
</evidence>
<feature type="modified residue" description="N6-(pyridoxal phosphate)lysine" evidence="3">
    <location>
        <position position="180"/>
    </location>
</feature>
<dbReference type="SUPFAM" id="SSF53383">
    <property type="entry name" value="PLP-dependent transferases"/>
    <property type="match status" value="1"/>
</dbReference>
<dbReference type="PIRSF" id="PIRSF000390">
    <property type="entry name" value="PLP_StrS"/>
    <property type="match status" value="1"/>
</dbReference>
<dbReference type="AlphaFoldDB" id="A0A919W1B9"/>
<comment type="cofactor">
    <cofactor evidence="1">
        <name>pyridoxal 5'-phosphate</name>
        <dbReference type="ChEBI" id="CHEBI:597326"/>
    </cofactor>
</comment>
<dbReference type="GO" id="GO:0000271">
    <property type="term" value="P:polysaccharide biosynthetic process"/>
    <property type="evidence" value="ECO:0007669"/>
    <property type="project" value="TreeGrafter"/>
</dbReference>
<keyword evidence="6" id="KW-1185">Reference proteome</keyword>
<evidence type="ECO:0000256" key="4">
    <source>
        <dbReference type="RuleBase" id="RU004508"/>
    </source>
</evidence>
<comment type="caution">
    <text evidence="5">The sequence shown here is derived from an EMBL/GenBank/DDBJ whole genome shotgun (WGS) entry which is preliminary data.</text>
</comment>
<accession>A0A919W1B9</accession>
<name>A0A919W1B9_9ACTN</name>
<evidence type="ECO:0000313" key="6">
    <source>
        <dbReference type="Proteomes" id="UP000681340"/>
    </source>
</evidence>
<feature type="active site" description="Proton acceptor" evidence="2">
    <location>
        <position position="180"/>
    </location>
</feature>
<dbReference type="InterPro" id="IPR015422">
    <property type="entry name" value="PyrdxlP-dep_Trfase_small"/>
</dbReference>
<evidence type="ECO:0000256" key="3">
    <source>
        <dbReference type="PIRSR" id="PIRSR000390-2"/>
    </source>
</evidence>
<dbReference type="GO" id="GO:0008483">
    <property type="term" value="F:transaminase activity"/>
    <property type="evidence" value="ECO:0007669"/>
    <property type="project" value="UniProtKB-KW"/>
</dbReference>
<dbReference type="GO" id="GO:0030170">
    <property type="term" value="F:pyridoxal phosphate binding"/>
    <property type="evidence" value="ECO:0007669"/>
    <property type="project" value="TreeGrafter"/>
</dbReference>
<dbReference type="EMBL" id="BOQL01000062">
    <property type="protein sequence ID" value="GIM76363.1"/>
    <property type="molecule type" value="Genomic_DNA"/>
</dbReference>
<dbReference type="PANTHER" id="PTHR30244">
    <property type="entry name" value="TRANSAMINASE"/>
    <property type="match status" value="1"/>
</dbReference>
<dbReference type="InterPro" id="IPR015424">
    <property type="entry name" value="PyrdxlP-dep_Trfase"/>
</dbReference>
<protein>
    <submittedName>
        <fullName evidence="5">Aminotransferase DegT</fullName>
    </submittedName>
</protein>
<dbReference type="CDD" id="cd00616">
    <property type="entry name" value="AHBA_syn"/>
    <property type="match status" value="1"/>
</dbReference>
<keyword evidence="5" id="KW-0032">Aminotransferase</keyword>
<dbReference type="InterPro" id="IPR000653">
    <property type="entry name" value="DegT/StrS_aminotransferase"/>
</dbReference>
<reference evidence="5" key="1">
    <citation type="submission" date="2021-03" db="EMBL/GenBank/DDBJ databases">
        <title>Whole genome shotgun sequence of Actinoplanes auranticolor NBRC 12245.</title>
        <authorList>
            <person name="Komaki H."/>
            <person name="Tamura T."/>
        </authorList>
    </citation>
    <scope>NUCLEOTIDE SEQUENCE</scope>
    <source>
        <strain evidence="5">NBRC 12245</strain>
    </source>
</reference>
<proteinExistence type="inferred from homology"/>